<dbReference type="EMBL" id="JAKGSI010000003">
    <property type="protein sequence ID" value="MCF4006831.1"/>
    <property type="molecule type" value="Genomic_DNA"/>
</dbReference>
<feature type="domain" description="Ppx/GppA phosphatase N-terminal" evidence="1">
    <location>
        <begin position="18"/>
        <end position="305"/>
    </location>
</feature>
<evidence type="ECO:0000313" key="2">
    <source>
        <dbReference type="EMBL" id="MCF4006831.1"/>
    </source>
</evidence>
<dbReference type="Proteomes" id="UP001139336">
    <property type="component" value="Unassembled WGS sequence"/>
</dbReference>
<accession>A0A9X1TZF3</accession>
<dbReference type="Gene3D" id="3.30.420.40">
    <property type="match status" value="1"/>
</dbReference>
<dbReference type="InterPro" id="IPR003695">
    <property type="entry name" value="Ppx_GppA_N"/>
</dbReference>
<proteinExistence type="predicted"/>
<dbReference type="InterPro" id="IPR043129">
    <property type="entry name" value="ATPase_NBD"/>
</dbReference>
<gene>
    <name evidence="2" type="ORF">L1O03_06505</name>
</gene>
<protein>
    <submittedName>
        <fullName evidence="2">Ppx/GppA family phosphatase</fullName>
    </submittedName>
</protein>
<organism evidence="2 3">
    <name type="scientific">Corynebacterium uropygiale</name>
    <dbReference type="NCBI Taxonomy" id="1775911"/>
    <lineage>
        <taxon>Bacteria</taxon>
        <taxon>Bacillati</taxon>
        <taxon>Actinomycetota</taxon>
        <taxon>Actinomycetes</taxon>
        <taxon>Mycobacteriales</taxon>
        <taxon>Corynebacteriaceae</taxon>
        <taxon>Corynebacterium</taxon>
    </lineage>
</organism>
<keyword evidence="3" id="KW-1185">Reference proteome</keyword>
<sequence length="316" mass="34291">MTRLAAVDCGTNSLRLLISDVSGGQARDVHRIMKIIRLGQGVDATGEINPAAIERARAVLSEYVELMKREHVDDVRMVATSAVRDASNKEDFFSMTEELLSQIRPGRRAEVISGEEEAQLSFHGAVADLRPEDGPFCVMDLGGGSTEFIVGDHDGTIHGAHSIQVGCVRITERIMRSDPPTESEKDIAREYIDERLERVELLVPLKEARTCVGCAGTFTTLSALAQGLETYEPSAIHCSQLRFDALPVLADGILSETAAQRRTHPVVHPGRADVFGAGAFIVTRIVELLRRACGAEAFVISEKDILDGMIAGLRSA</sequence>
<dbReference type="SUPFAM" id="SSF53067">
    <property type="entry name" value="Actin-like ATPase domain"/>
    <property type="match status" value="2"/>
</dbReference>
<dbReference type="Gene3D" id="3.30.420.150">
    <property type="entry name" value="Exopolyphosphatase. Domain 2"/>
    <property type="match status" value="1"/>
</dbReference>
<name>A0A9X1TZF3_9CORY</name>
<dbReference type="GO" id="GO:0016462">
    <property type="term" value="F:pyrophosphatase activity"/>
    <property type="evidence" value="ECO:0007669"/>
    <property type="project" value="TreeGrafter"/>
</dbReference>
<dbReference type="RefSeq" id="WP_236118638.1">
    <property type="nucleotide sequence ID" value="NZ_JAKGSI010000003.1"/>
</dbReference>
<dbReference type="PANTHER" id="PTHR30005:SF13">
    <property type="entry name" value="EXOPOLYPHOSPHATASE 2"/>
    <property type="match status" value="1"/>
</dbReference>
<evidence type="ECO:0000313" key="3">
    <source>
        <dbReference type="Proteomes" id="UP001139336"/>
    </source>
</evidence>
<dbReference type="InterPro" id="IPR050273">
    <property type="entry name" value="GppA/Ppx_hydrolase"/>
</dbReference>
<reference evidence="2" key="1">
    <citation type="submission" date="2022-01" db="EMBL/GenBank/DDBJ databases">
        <title>Corynebacterium sp. nov isolated from isolated from the feces of the greater white-fronted geese (Anser albifrons) at Poyang Lake, PR China.</title>
        <authorList>
            <person name="Liu Q."/>
        </authorList>
    </citation>
    <scope>NUCLEOTIDE SEQUENCE</scope>
    <source>
        <strain evidence="2">JCM 32435</strain>
    </source>
</reference>
<dbReference type="Pfam" id="PF02541">
    <property type="entry name" value="Ppx-GppA"/>
    <property type="match status" value="1"/>
</dbReference>
<dbReference type="PANTHER" id="PTHR30005">
    <property type="entry name" value="EXOPOLYPHOSPHATASE"/>
    <property type="match status" value="1"/>
</dbReference>
<dbReference type="CDD" id="cd24119">
    <property type="entry name" value="ASKHA_NBD_MtPPX2-like"/>
    <property type="match status" value="1"/>
</dbReference>
<comment type="caution">
    <text evidence="2">The sequence shown here is derived from an EMBL/GenBank/DDBJ whole genome shotgun (WGS) entry which is preliminary data.</text>
</comment>
<evidence type="ECO:0000259" key="1">
    <source>
        <dbReference type="Pfam" id="PF02541"/>
    </source>
</evidence>
<dbReference type="AlphaFoldDB" id="A0A9X1TZF3"/>